<dbReference type="OrthoDB" id="5827at2759"/>
<dbReference type="EMBL" id="BQMJ01000026">
    <property type="protein sequence ID" value="GJQ11683.1"/>
    <property type="molecule type" value="Genomic_DNA"/>
</dbReference>
<dbReference type="Proteomes" id="UP001061958">
    <property type="component" value="Unassembled WGS sequence"/>
</dbReference>
<keyword evidence="1" id="KW-0812">Transmembrane</keyword>
<protein>
    <submittedName>
        <fullName evidence="2">Uncharacterized protein</fullName>
    </submittedName>
</protein>
<dbReference type="AlphaFoldDB" id="A0A9C7PVN0"/>
<feature type="transmembrane region" description="Helical" evidence="1">
    <location>
        <begin position="111"/>
        <end position="127"/>
    </location>
</feature>
<accession>A0A9C7PVN0</accession>
<evidence type="ECO:0000313" key="3">
    <source>
        <dbReference type="Proteomes" id="UP001061958"/>
    </source>
</evidence>
<feature type="transmembrane region" description="Helical" evidence="1">
    <location>
        <begin position="18"/>
        <end position="37"/>
    </location>
</feature>
<keyword evidence="3" id="KW-1185">Reference proteome</keyword>
<evidence type="ECO:0000313" key="2">
    <source>
        <dbReference type="EMBL" id="GJQ11683.1"/>
    </source>
</evidence>
<reference evidence="2" key="2">
    <citation type="submission" date="2022-01" db="EMBL/GenBank/DDBJ databases">
        <authorList>
            <person name="Hirooka S."/>
            <person name="Miyagishima S.Y."/>
        </authorList>
    </citation>
    <scope>NUCLEOTIDE SEQUENCE</scope>
    <source>
        <strain evidence="2">NBRC 102759</strain>
    </source>
</reference>
<feature type="transmembrane region" description="Helical" evidence="1">
    <location>
        <begin position="73"/>
        <end position="91"/>
    </location>
</feature>
<gene>
    <name evidence="2" type="ORF">GpartN1_g3474.t1</name>
</gene>
<name>A0A9C7PVN0_9RHOD</name>
<reference evidence="2" key="1">
    <citation type="journal article" date="2022" name="Proc. Natl. Acad. Sci. U.S.A.">
        <title>Life cycle and functional genomics of the unicellular red alga Galdieria for elucidating algal and plant evolution and industrial use.</title>
        <authorList>
            <person name="Hirooka S."/>
            <person name="Itabashi T."/>
            <person name="Ichinose T.M."/>
            <person name="Onuma R."/>
            <person name="Fujiwara T."/>
            <person name="Yamashita S."/>
            <person name="Jong L.W."/>
            <person name="Tomita R."/>
            <person name="Iwane A.H."/>
            <person name="Miyagishima S.Y."/>
        </authorList>
    </citation>
    <scope>NUCLEOTIDE SEQUENCE</scope>
    <source>
        <strain evidence="2">NBRC 102759</strain>
    </source>
</reference>
<keyword evidence="1" id="KW-0472">Membrane</keyword>
<evidence type="ECO:0000256" key="1">
    <source>
        <dbReference type="SAM" id="Phobius"/>
    </source>
</evidence>
<proteinExistence type="predicted"/>
<organism evidence="2 3">
    <name type="scientific">Galdieria partita</name>
    <dbReference type="NCBI Taxonomy" id="83374"/>
    <lineage>
        <taxon>Eukaryota</taxon>
        <taxon>Rhodophyta</taxon>
        <taxon>Bangiophyceae</taxon>
        <taxon>Galdieriales</taxon>
        <taxon>Galdieriaceae</taxon>
        <taxon>Galdieria</taxon>
    </lineage>
</organism>
<comment type="caution">
    <text evidence="2">The sequence shown here is derived from an EMBL/GenBank/DDBJ whole genome shotgun (WGS) entry which is preliminary data.</text>
</comment>
<keyword evidence="1" id="KW-1133">Transmembrane helix</keyword>
<sequence>MDSLNTAKLSSFYKTPQLAFFSASSQAALLVSSGYRLRALRCSRSQSFSKCYLCMSKQSLGSDLTVRQKDVQLLGIVPLIPNWILIALYGYLGFRFFSGFEQTTYNKNSRLLLSILWPVMFIANDRFRQNFKKALKQSDNEDG</sequence>